<feature type="binding site" evidence="4">
    <location>
        <position position="99"/>
    </location>
    <ligand>
        <name>pyridoxal 5'-phosphate</name>
        <dbReference type="ChEBI" id="CHEBI:597326"/>
    </ligand>
</feature>
<dbReference type="Proteomes" id="UP001596422">
    <property type="component" value="Unassembled WGS sequence"/>
</dbReference>
<comment type="function">
    <text evidence="4 6">Catalyzes the cleavage of L-kynurenine (L-Kyn) and L-3-hydroxykynurenine (L-3OHKyn) into anthranilic acid (AA) and 3-hydroxyanthranilic acid (3-OHAA), respectively.</text>
</comment>
<dbReference type="PIRSF" id="PIRSF038800">
    <property type="entry name" value="KYNU"/>
    <property type="match status" value="1"/>
</dbReference>
<dbReference type="Gene3D" id="3.40.640.10">
    <property type="entry name" value="Type I PLP-dependent aspartate aminotransferase-like (Major domain)"/>
    <property type="match status" value="1"/>
</dbReference>
<dbReference type="HAMAP" id="MF_01970">
    <property type="entry name" value="Kynureninase"/>
    <property type="match status" value="1"/>
</dbReference>
<comment type="pathway">
    <text evidence="4 6">Amino-acid degradation; L-kynurenine degradation; L-alanine and anthranilate from L-kynurenine: step 1/1.</text>
</comment>
<comment type="pathway">
    <text evidence="4 6">Cofactor biosynthesis; NAD(+) biosynthesis; quinolinate from L-kynurenine: step 2/3.</text>
</comment>
<comment type="catalytic activity">
    <reaction evidence="6">
        <text>3-hydroxy-L-kynurenine + H2O = 3-hydroxyanthranilate + L-alanine + H(+)</text>
        <dbReference type="Rhea" id="RHEA:25143"/>
        <dbReference type="ChEBI" id="CHEBI:15377"/>
        <dbReference type="ChEBI" id="CHEBI:15378"/>
        <dbReference type="ChEBI" id="CHEBI:36559"/>
        <dbReference type="ChEBI" id="CHEBI:57972"/>
        <dbReference type="ChEBI" id="CHEBI:58125"/>
        <dbReference type="EC" id="3.7.1.3"/>
    </reaction>
</comment>
<evidence type="ECO:0000313" key="8">
    <source>
        <dbReference type="Proteomes" id="UP001596422"/>
    </source>
</evidence>
<dbReference type="Gene3D" id="3.90.1150.10">
    <property type="entry name" value="Aspartate Aminotransferase, domain 1"/>
    <property type="match status" value="1"/>
</dbReference>
<evidence type="ECO:0000313" key="7">
    <source>
        <dbReference type="EMBL" id="MFC6669622.1"/>
    </source>
</evidence>
<dbReference type="SUPFAM" id="SSF53383">
    <property type="entry name" value="PLP-dependent transferases"/>
    <property type="match status" value="1"/>
</dbReference>
<accession>A0ABW1ZWR1</accession>
<comment type="similarity">
    <text evidence="4 6">Belongs to the kynureninase family.</text>
</comment>
<comment type="subunit">
    <text evidence="4 6">Homodimer.</text>
</comment>
<dbReference type="PANTHER" id="PTHR14084">
    <property type="entry name" value="KYNURENINASE"/>
    <property type="match status" value="1"/>
</dbReference>
<dbReference type="GO" id="GO:0030429">
    <property type="term" value="F:kynureninase activity"/>
    <property type="evidence" value="ECO:0007669"/>
    <property type="project" value="UniProtKB-EC"/>
</dbReference>
<feature type="binding site" evidence="4">
    <location>
        <position position="201"/>
    </location>
    <ligand>
        <name>pyridoxal 5'-phosphate</name>
        <dbReference type="ChEBI" id="CHEBI:597326"/>
    </ligand>
</feature>
<dbReference type="EC" id="3.7.1.3" evidence="4 5"/>
<evidence type="ECO:0000256" key="4">
    <source>
        <dbReference type="HAMAP-Rule" id="MF_01970"/>
    </source>
</evidence>
<proteinExistence type="inferred from homology"/>
<feature type="binding site" evidence="4">
    <location>
        <position position="279"/>
    </location>
    <ligand>
        <name>pyridoxal 5'-phosphate</name>
        <dbReference type="ChEBI" id="CHEBI:597326"/>
    </ligand>
</feature>
<dbReference type="EMBL" id="JBHSWE010000001">
    <property type="protein sequence ID" value="MFC6669622.1"/>
    <property type="molecule type" value="Genomic_DNA"/>
</dbReference>
<feature type="binding site" evidence="4">
    <location>
        <begin position="127"/>
        <end position="130"/>
    </location>
    <ligand>
        <name>pyridoxal 5'-phosphate</name>
        <dbReference type="ChEBI" id="CHEBI:597326"/>
    </ligand>
</feature>
<evidence type="ECO:0000256" key="1">
    <source>
        <dbReference type="ARBA" id="ARBA00022642"/>
    </source>
</evidence>
<reference evidence="8" key="1">
    <citation type="journal article" date="2019" name="Int. J. Syst. Evol. Microbiol.">
        <title>The Global Catalogue of Microorganisms (GCM) 10K type strain sequencing project: providing services to taxonomists for standard genome sequencing and annotation.</title>
        <authorList>
            <consortium name="The Broad Institute Genomics Platform"/>
            <consortium name="The Broad Institute Genome Sequencing Center for Infectious Disease"/>
            <person name="Wu L."/>
            <person name="Ma J."/>
        </authorList>
    </citation>
    <scope>NUCLEOTIDE SEQUENCE [LARGE SCALE GENOMIC DNA]</scope>
    <source>
        <strain evidence="8">NBRC 111756</strain>
    </source>
</reference>
<dbReference type="RefSeq" id="WP_379908171.1">
    <property type="nucleotide sequence ID" value="NZ_JBHSWE010000001.1"/>
</dbReference>
<dbReference type="NCBIfam" id="TIGR01814">
    <property type="entry name" value="kynureninase"/>
    <property type="match status" value="1"/>
</dbReference>
<feature type="binding site" evidence="4">
    <location>
        <position position="100"/>
    </location>
    <ligand>
        <name>pyridoxal 5'-phosphate</name>
        <dbReference type="ChEBI" id="CHEBI:597326"/>
    </ligand>
</feature>
<organism evidence="7 8">
    <name type="scientific">Marinobacterium aestuariivivens</name>
    <dbReference type="NCBI Taxonomy" id="1698799"/>
    <lineage>
        <taxon>Bacteria</taxon>
        <taxon>Pseudomonadati</taxon>
        <taxon>Pseudomonadota</taxon>
        <taxon>Gammaproteobacteria</taxon>
        <taxon>Oceanospirillales</taxon>
        <taxon>Oceanospirillaceae</taxon>
        <taxon>Marinobacterium</taxon>
    </lineage>
</organism>
<dbReference type="InterPro" id="IPR015424">
    <property type="entry name" value="PyrdxlP-dep_Trfase"/>
</dbReference>
<dbReference type="InterPro" id="IPR015421">
    <property type="entry name" value="PyrdxlP-dep_Trfase_major"/>
</dbReference>
<evidence type="ECO:0000256" key="6">
    <source>
        <dbReference type="PIRNR" id="PIRNR038800"/>
    </source>
</evidence>
<evidence type="ECO:0000256" key="2">
    <source>
        <dbReference type="ARBA" id="ARBA00022801"/>
    </source>
</evidence>
<feature type="binding site" evidence="4">
    <location>
        <position position="223"/>
    </location>
    <ligand>
        <name>pyridoxal 5'-phosphate</name>
        <dbReference type="ChEBI" id="CHEBI:597326"/>
    </ligand>
</feature>
<dbReference type="Pfam" id="PF22580">
    <property type="entry name" value="KYNU_C"/>
    <property type="match status" value="1"/>
</dbReference>
<name>A0ABW1ZWR1_9GAMM</name>
<feature type="binding site" evidence="4">
    <location>
        <position position="169"/>
    </location>
    <ligand>
        <name>pyridoxal 5'-phosphate</name>
        <dbReference type="ChEBI" id="CHEBI:597326"/>
    </ligand>
</feature>
<dbReference type="InterPro" id="IPR015422">
    <property type="entry name" value="PyrdxlP-dep_Trfase_small"/>
</dbReference>
<keyword evidence="8" id="KW-1185">Reference proteome</keyword>
<keyword evidence="3 4" id="KW-0663">Pyridoxal phosphate</keyword>
<evidence type="ECO:0000256" key="3">
    <source>
        <dbReference type="ARBA" id="ARBA00022898"/>
    </source>
</evidence>
<feature type="binding site" evidence="4">
    <location>
        <position position="198"/>
    </location>
    <ligand>
        <name>pyridoxal 5'-phosphate</name>
        <dbReference type="ChEBI" id="CHEBI:597326"/>
    </ligand>
</feature>
<feature type="binding site" evidence="4">
    <location>
        <position position="253"/>
    </location>
    <ligand>
        <name>pyridoxal 5'-phosphate</name>
        <dbReference type="ChEBI" id="CHEBI:597326"/>
    </ligand>
</feature>
<dbReference type="PANTHER" id="PTHR14084:SF0">
    <property type="entry name" value="KYNURENINASE"/>
    <property type="match status" value="1"/>
</dbReference>
<comment type="cofactor">
    <cofactor evidence="4 6">
        <name>pyridoxal 5'-phosphate</name>
        <dbReference type="ChEBI" id="CHEBI:597326"/>
    </cofactor>
</comment>
<gene>
    <name evidence="4 7" type="primary">kynU</name>
    <name evidence="7" type="ORF">ACFQDL_05600</name>
</gene>
<keyword evidence="1 4" id="KW-0662">Pyridine nucleotide biosynthesis</keyword>
<protein>
    <recommendedName>
        <fullName evidence="4 5">Kynureninase</fullName>
        <ecNumber evidence="4 5">3.7.1.3</ecNumber>
    </recommendedName>
    <alternativeName>
        <fullName evidence="4">L-kynurenine hydrolase</fullName>
    </alternativeName>
</protein>
<evidence type="ECO:0000256" key="5">
    <source>
        <dbReference type="NCBIfam" id="TIGR01814"/>
    </source>
</evidence>
<comment type="catalytic activity">
    <reaction evidence="4 6">
        <text>L-kynurenine + H2O = anthranilate + L-alanine + H(+)</text>
        <dbReference type="Rhea" id="RHEA:16813"/>
        <dbReference type="ChEBI" id="CHEBI:15377"/>
        <dbReference type="ChEBI" id="CHEBI:15378"/>
        <dbReference type="ChEBI" id="CHEBI:16567"/>
        <dbReference type="ChEBI" id="CHEBI:57959"/>
        <dbReference type="ChEBI" id="CHEBI:57972"/>
        <dbReference type="EC" id="3.7.1.3"/>
    </reaction>
</comment>
<sequence length="413" mass="45383">MTTLTREYFVELDCQDVLADYRDQFDLPEGHIYLNGNSLGVLPKAAKARAREVVEQEWGQGLIRSWNSADWIHLPRRVGDKIAGLIGAAPGEVVVADSTSVNLFKLASAAVKLRPGRGKILSEPGNFPTDLYILQGLEKFHDGRVRLNTVHRDEILDAIDEDTALVVLTHVHYKSGAMFDMKAITNRAHEKGALVLWDLSHSTGAVPVALNEVDADFAIGCGYKYLNGGPGAPGFLFVAQRHQAQLQQPLSGWFGHANSFAMRDDYEPAPGIERTLCGTTPVIGASLLEVGVDIMASADMQQIREKSLKMGELFIELVGQRLDEYGFGLASSKDPAVRGSQVSLTHEQGFAIMQALIARNIIGDFRAPDILRFGFTPLYVRYVDLWDCIEALAEIMASGEWDKPGFRKLTAVT</sequence>
<feature type="modified residue" description="N6-(pyridoxal phosphate)lysine" evidence="4">
    <location>
        <position position="224"/>
    </location>
</feature>
<dbReference type="InterPro" id="IPR010111">
    <property type="entry name" value="Kynureninase"/>
</dbReference>
<keyword evidence="2 4" id="KW-0378">Hydrolase</keyword>
<comment type="caution">
    <text evidence="7">The sequence shown here is derived from an EMBL/GenBank/DDBJ whole genome shotgun (WGS) entry which is preliminary data.</text>
</comment>